<dbReference type="AlphaFoldDB" id="A0A0A9DJZ4"/>
<reference evidence="1" key="1">
    <citation type="submission" date="2014-09" db="EMBL/GenBank/DDBJ databases">
        <authorList>
            <person name="Magalhaes I.L.F."/>
            <person name="Oliveira U."/>
            <person name="Santos F.R."/>
            <person name="Vidigal T.H.D.A."/>
            <person name="Brescovit A.D."/>
            <person name="Santos A.J."/>
        </authorList>
    </citation>
    <scope>NUCLEOTIDE SEQUENCE</scope>
    <source>
        <tissue evidence="1">Shoot tissue taken approximately 20 cm above the soil surface</tissue>
    </source>
</reference>
<accession>A0A0A9DJZ4</accession>
<dbReference type="EMBL" id="GBRH01213818">
    <property type="protein sequence ID" value="JAD84077.1"/>
    <property type="molecule type" value="Transcribed_RNA"/>
</dbReference>
<name>A0A0A9DJZ4_ARUDO</name>
<organism evidence="1">
    <name type="scientific">Arundo donax</name>
    <name type="common">Giant reed</name>
    <name type="synonym">Donax arundinaceus</name>
    <dbReference type="NCBI Taxonomy" id="35708"/>
    <lineage>
        <taxon>Eukaryota</taxon>
        <taxon>Viridiplantae</taxon>
        <taxon>Streptophyta</taxon>
        <taxon>Embryophyta</taxon>
        <taxon>Tracheophyta</taxon>
        <taxon>Spermatophyta</taxon>
        <taxon>Magnoliopsida</taxon>
        <taxon>Liliopsida</taxon>
        <taxon>Poales</taxon>
        <taxon>Poaceae</taxon>
        <taxon>PACMAD clade</taxon>
        <taxon>Arundinoideae</taxon>
        <taxon>Arundineae</taxon>
        <taxon>Arundo</taxon>
    </lineage>
</organism>
<reference evidence="1" key="2">
    <citation type="journal article" date="2015" name="Data Brief">
        <title>Shoot transcriptome of the giant reed, Arundo donax.</title>
        <authorList>
            <person name="Barrero R.A."/>
            <person name="Guerrero F.D."/>
            <person name="Moolhuijzen P."/>
            <person name="Goolsby J.A."/>
            <person name="Tidwell J."/>
            <person name="Bellgard S.E."/>
            <person name="Bellgard M.I."/>
        </authorList>
    </citation>
    <scope>NUCLEOTIDE SEQUENCE</scope>
    <source>
        <tissue evidence="1">Shoot tissue taken approximately 20 cm above the soil surface</tissue>
    </source>
</reference>
<protein>
    <submittedName>
        <fullName evidence="1">Uncharacterized protein</fullName>
    </submittedName>
</protein>
<proteinExistence type="predicted"/>
<evidence type="ECO:0000313" key="1">
    <source>
        <dbReference type="EMBL" id="JAD84077.1"/>
    </source>
</evidence>
<sequence>MIIPCSITMHRVFTFRFHSPQVLVVLISLDMRIIQTFTPIQNHIATLSLSRTPPVTIIQTFPGKVFISIIPINGPRLISVPHPNFSIILLPQIFLFSSSAVNAIFSPRPNFCISYPIITSTPYVNSISVCIRLVDIFSASGGQM</sequence>